<reference evidence="6 7" key="1">
    <citation type="submission" date="2019-07" db="EMBL/GenBank/DDBJ databases">
        <title>Whole genome shotgun sequence of Acetobacter oeni NBRC 105207.</title>
        <authorList>
            <person name="Hosoyama A."/>
            <person name="Uohara A."/>
            <person name="Ohji S."/>
            <person name="Ichikawa N."/>
        </authorList>
    </citation>
    <scope>NUCLEOTIDE SEQUENCE [LARGE SCALE GENOMIC DNA]</scope>
    <source>
        <strain evidence="6 7">NBRC 105207</strain>
    </source>
</reference>
<evidence type="ECO:0000256" key="3">
    <source>
        <dbReference type="ARBA" id="ARBA00023136"/>
    </source>
</evidence>
<dbReference type="Gene3D" id="3.10.20.310">
    <property type="entry name" value="membrane protein fhac"/>
    <property type="match status" value="1"/>
</dbReference>
<name>A0A511XKW0_9PROT</name>
<dbReference type="Gene3D" id="2.40.160.50">
    <property type="entry name" value="membrane protein fhac: a member of the omp85/tpsb transporter family"/>
    <property type="match status" value="1"/>
</dbReference>
<organism evidence="6 7">
    <name type="scientific">Acetobacter oeni</name>
    <dbReference type="NCBI Taxonomy" id="304077"/>
    <lineage>
        <taxon>Bacteria</taxon>
        <taxon>Pseudomonadati</taxon>
        <taxon>Pseudomonadota</taxon>
        <taxon>Alphaproteobacteria</taxon>
        <taxon>Acetobacterales</taxon>
        <taxon>Acetobacteraceae</taxon>
        <taxon>Acetobacter</taxon>
    </lineage>
</organism>
<dbReference type="InterPro" id="IPR039910">
    <property type="entry name" value="D15-like"/>
</dbReference>
<comment type="caution">
    <text evidence="6">The sequence shown here is derived from an EMBL/GenBank/DDBJ whole genome shotgun (WGS) entry which is preliminary data.</text>
</comment>
<keyword evidence="7" id="KW-1185">Reference proteome</keyword>
<accession>A0A511XKW0</accession>
<evidence type="ECO:0000313" key="7">
    <source>
        <dbReference type="Proteomes" id="UP000321746"/>
    </source>
</evidence>
<dbReference type="InterPro" id="IPR010827">
    <property type="entry name" value="BamA/TamA_POTRA"/>
</dbReference>
<evidence type="ECO:0000313" key="6">
    <source>
        <dbReference type="EMBL" id="GEN63593.1"/>
    </source>
</evidence>
<comment type="subcellular location">
    <subcellularLocation>
        <location evidence="1">Membrane</location>
    </subcellularLocation>
</comment>
<feature type="domain" description="POTRA" evidence="5">
    <location>
        <begin position="283"/>
        <end position="354"/>
    </location>
</feature>
<evidence type="ECO:0000259" key="5">
    <source>
        <dbReference type="Pfam" id="PF07244"/>
    </source>
</evidence>
<keyword evidence="2" id="KW-0812">Transmembrane</keyword>
<dbReference type="Pfam" id="PF01103">
    <property type="entry name" value="Omp85"/>
    <property type="match status" value="1"/>
</dbReference>
<gene>
    <name evidence="6" type="ORF">AOE01nite_18170</name>
</gene>
<dbReference type="Pfam" id="PF07244">
    <property type="entry name" value="POTRA"/>
    <property type="match status" value="1"/>
</dbReference>
<evidence type="ECO:0000256" key="1">
    <source>
        <dbReference type="ARBA" id="ARBA00004370"/>
    </source>
</evidence>
<dbReference type="Proteomes" id="UP000321746">
    <property type="component" value="Unassembled WGS sequence"/>
</dbReference>
<dbReference type="InterPro" id="IPR000184">
    <property type="entry name" value="Bac_surfAg_D15"/>
</dbReference>
<feature type="domain" description="Bacterial surface antigen (D15)" evidence="4">
    <location>
        <begin position="382"/>
        <end position="690"/>
    </location>
</feature>
<sequence>MRGRFPLPGFRRRTTVSPPERLRPEALLSVRDMPARPQCDWPLPGALALLLTITAFTPFHAQTALAKAKKTTKTIAPSGPTLPYTTTIEPTKNTDLDAALTASSDLLSLQKTHAVGPFALAGRIRSEYARMTTALESFGYYEGHVTVTVRRPKTAKAPPEVQIDGNDISLPQWLGSIPTGETLSVTVTASPGPLYHLGTVRLVSPDKKQPVILSPAEKTAFGLTSGDPAIASKVLGAGDILAGKLQEEGHPLANVDIPTAWLRPATRTLDLTFPVSIGPKADIGNIALKGLDKTKPAFIHRRLNVAPGQLYQPSKIESARQDLAALGIFSTVGVKAAPKLAPDGSMPLTFSFKEAKRHSVGAEIGYSTDLGGRVGATWTHYNLFGNAERLRLTTLVTGLGGSAQQGLGYDIYADLFKPDFPGRHQNASFRLEGLKQDFYSYRQTALIARAGIVRRLNQHWNISYGLAAEQEKIEQFWITRDYTMVFAPVSANFDNTDLASPLLPATRGWRVSLSATPSASFDQGTSFFALLQANASTYVDLARTGLTRPGRSVFAFRAIVGSVQGASTLDIPPDQRLYGGGTATIRGYRYQGVGPQFAGTKYAIGGTSLDAGTVEFRQRILKSFGAAAFIDAGQVGSGSAPFHGTLRVGAGGGARYFTPIGPIRLDIAVPLNRPPRGDKWELYIGLGETF</sequence>
<evidence type="ECO:0000256" key="2">
    <source>
        <dbReference type="ARBA" id="ARBA00022452"/>
    </source>
</evidence>
<protein>
    <submittedName>
        <fullName evidence="6">Membrane protein</fullName>
    </submittedName>
</protein>
<proteinExistence type="predicted"/>
<dbReference type="PANTHER" id="PTHR12815:SF42">
    <property type="entry name" value="BACTERIAL SURFACE ANTIGEN (D15) DOMAIN-CONTAINING PROTEIN"/>
    <property type="match status" value="1"/>
</dbReference>
<dbReference type="AlphaFoldDB" id="A0A511XKW0"/>
<dbReference type="GO" id="GO:0019867">
    <property type="term" value="C:outer membrane"/>
    <property type="evidence" value="ECO:0007669"/>
    <property type="project" value="InterPro"/>
</dbReference>
<dbReference type="EMBL" id="BJYG01000022">
    <property type="protein sequence ID" value="GEN63593.1"/>
    <property type="molecule type" value="Genomic_DNA"/>
</dbReference>
<keyword evidence="2" id="KW-1134">Transmembrane beta strand</keyword>
<evidence type="ECO:0000259" key="4">
    <source>
        <dbReference type="Pfam" id="PF01103"/>
    </source>
</evidence>
<keyword evidence="3" id="KW-0472">Membrane</keyword>
<dbReference type="PANTHER" id="PTHR12815">
    <property type="entry name" value="SORTING AND ASSEMBLY MACHINERY SAMM50 PROTEIN FAMILY MEMBER"/>
    <property type="match status" value="1"/>
</dbReference>